<reference evidence="1 2" key="1">
    <citation type="journal article" date="2018" name="Mol. Plant">
        <title>The genome of Artemisia annua provides insight into the evolution of Asteraceae family and artemisinin biosynthesis.</title>
        <authorList>
            <person name="Shen Q."/>
            <person name="Zhang L."/>
            <person name="Liao Z."/>
            <person name="Wang S."/>
            <person name="Yan T."/>
            <person name="Shi P."/>
            <person name="Liu M."/>
            <person name="Fu X."/>
            <person name="Pan Q."/>
            <person name="Wang Y."/>
            <person name="Lv Z."/>
            <person name="Lu X."/>
            <person name="Zhang F."/>
            <person name="Jiang W."/>
            <person name="Ma Y."/>
            <person name="Chen M."/>
            <person name="Hao X."/>
            <person name="Li L."/>
            <person name="Tang Y."/>
            <person name="Lv G."/>
            <person name="Zhou Y."/>
            <person name="Sun X."/>
            <person name="Brodelius P.E."/>
            <person name="Rose J.K.C."/>
            <person name="Tang K."/>
        </authorList>
    </citation>
    <scope>NUCLEOTIDE SEQUENCE [LARGE SCALE GENOMIC DNA]</scope>
    <source>
        <strain evidence="2">cv. Huhao1</strain>
        <tissue evidence="1">Leaf</tissue>
    </source>
</reference>
<name>A0A2U1PEW5_ARTAN</name>
<comment type="caution">
    <text evidence="1">The sequence shown here is derived from an EMBL/GenBank/DDBJ whole genome shotgun (WGS) entry which is preliminary data.</text>
</comment>
<protein>
    <submittedName>
        <fullName evidence="1">Uncharacterized protein</fullName>
    </submittedName>
</protein>
<dbReference type="Proteomes" id="UP000245207">
    <property type="component" value="Unassembled WGS sequence"/>
</dbReference>
<sequence>MNVAGSSKLHHGMRLWFVQQGDEADAFSKLIFSCCMHLRRVIAKNYSMMANMEGLCDREVAMESLVSLKKTQERHQLMLNKFNDLFNEAKDGVREEVANAVKMNKFN</sequence>
<evidence type="ECO:0000313" key="2">
    <source>
        <dbReference type="Proteomes" id="UP000245207"/>
    </source>
</evidence>
<dbReference type="AlphaFoldDB" id="A0A2U1PEW5"/>
<keyword evidence="2" id="KW-1185">Reference proteome</keyword>
<dbReference type="EMBL" id="PKPP01001245">
    <property type="protein sequence ID" value="PWA84279.1"/>
    <property type="molecule type" value="Genomic_DNA"/>
</dbReference>
<organism evidence="1 2">
    <name type="scientific">Artemisia annua</name>
    <name type="common">Sweet wormwood</name>
    <dbReference type="NCBI Taxonomy" id="35608"/>
    <lineage>
        <taxon>Eukaryota</taxon>
        <taxon>Viridiplantae</taxon>
        <taxon>Streptophyta</taxon>
        <taxon>Embryophyta</taxon>
        <taxon>Tracheophyta</taxon>
        <taxon>Spermatophyta</taxon>
        <taxon>Magnoliopsida</taxon>
        <taxon>eudicotyledons</taxon>
        <taxon>Gunneridae</taxon>
        <taxon>Pentapetalae</taxon>
        <taxon>asterids</taxon>
        <taxon>campanulids</taxon>
        <taxon>Asterales</taxon>
        <taxon>Asteraceae</taxon>
        <taxon>Asteroideae</taxon>
        <taxon>Anthemideae</taxon>
        <taxon>Artemisiinae</taxon>
        <taxon>Artemisia</taxon>
    </lineage>
</organism>
<proteinExistence type="predicted"/>
<evidence type="ECO:0000313" key="1">
    <source>
        <dbReference type="EMBL" id="PWA84279.1"/>
    </source>
</evidence>
<gene>
    <name evidence="1" type="ORF">CTI12_AA160400</name>
</gene>
<accession>A0A2U1PEW5</accession>